<dbReference type="GO" id="GO:0003677">
    <property type="term" value="F:DNA binding"/>
    <property type="evidence" value="ECO:0007669"/>
    <property type="project" value="UniProtKB-KW"/>
</dbReference>
<dbReference type="RefSeq" id="WP_190037906.1">
    <property type="nucleotide sequence ID" value="NZ_BMWD01000019.1"/>
</dbReference>
<organism evidence="1 2">
    <name type="scientific">Streptomyces fructofermentans</name>
    <dbReference type="NCBI Taxonomy" id="152141"/>
    <lineage>
        <taxon>Bacteria</taxon>
        <taxon>Bacillati</taxon>
        <taxon>Actinomycetota</taxon>
        <taxon>Actinomycetes</taxon>
        <taxon>Kitasatosporales</taxon>
        <taxon>Streptomycetaceae</taxon>
        <taxon>Streptomyces</taxon>
    </lineage>
</organism>
<comment type="caution">
    <text evidence="1">The sequence shown here is derived from an EMBL/GenBank/DDBJ whole genome shotgun (WGS) entry which is preliminary data.</text>
</comment>
<evidence type="ECO:0000313" key="1">
    <source>
        <dbReference type="EMBL" id="GGX76958.1"/>
    </source>
</evidence>
<evidence type="ECO:0000313" key="2">
    <source>
        <dbReference type="Proteomes" id="UP000645555"/>
    </source>
</evidence>
<dbReference type="InterPro" id="IPR012349">
    <property type="entry name" value="Split_barrel_FMN-bd"/>
</dbReference>
<proteinExistence type="predicted"/>
<dbReference type="SUPFAM" id="SSF50475">
    <property type="entry name" value="FMN-binding split barrel"/>
    <property type="match status" value="1"/>
</dbReference>
<reference evidence="1" key="1">
    <citation type="journal article" date="2014" name="Int. J. Syst. Evol. Microbiol.">
        <title>Complete genome sequence of Corynebacterium casei LMG S-19264T (=DSM 44701T), isolated from a smear-ripened cheese.</title>
        <authorList>
            <consortium name="US DOE Joint Genome Institute (JGI-PGF)"/>
            <person name="Walter F."/>
            <person name="Albersmeier A."/>
            <person name="Kalinowski J."/>
            <person name="Ruckert C."/>
        </authorList>
    </citation>
    <scope>NUCLEOTIDE SEQUENCE</scope>
    <source>
        <strain evidence="1">JCM 4956</strain>
    </source>
</reference>
<dbReference type="EMBL" id="BMWD01000019">
    <property type="protein sequence ID" value="GGX76958.1"/>
    <property type="molecule type" value="Genomic_DNA"/>
</dbReference>
<reference evidence="1" key="2">
    <citation type="submission" date="2020-09" db="EMBL/GenBank/DDBJ databases">
        <authorList>
            <person name="Sun Q."/>
            <person name="Ohkuma M."/>
        </authorList>
    </citation>
    <scope>NUCLEOTIDE SEQUENCE</scope>
    <source>
        <strain evidence="1">JCM 4956</strain>
    </source>
</reference>
<dbReference type="AlphaFoldDB" id="A0A918KUR5"/>
<name>A0A918KUR5_9ACTN</name>
<gene>
    <name evidence="1" type="ORF">GCM10010515_51220</name>
</gene>
<keyword evidence="2" id="KW-1185">Reference proteome</keyword>
<dbReference type="InterPro" id="IPR024747">
    <property type="entry name" value="Pyridox_Oxase-rel"/>
</dbReference>
<keyword evidence="1" id="KW-0238">DNA-binding</keyword>
<dbReference type="Proteomes" id="UP000645555">
    <property type="component" value="Unassembled WGS sequence"/>
</dbReference>
<accession>A0A918KUR5</accession>
<sequence>MHANDGFRELDRSECLRLLAQAPVGRVVYTRQALPAVLLVNFALDGGAVVVRTSAASEFVRAVDGAVVSFEADEVDAVARSGWSVIVTGRAALVTEQSVHAHLLRSGPRPWVSWPTDVFIRIEPELVTGRELAGGVTVQALGLSP</sequence>
<dbReference type="Pfam" id="PF12900">
    <property type="entry name" value="Pyridox_ox_2"/>
    <property type="match status" value="1"/>
</dbReference>
<protein>
    <submittedName>
        <fullName evidence="1">DNA-binding protein</fullName>
    </submittedName>
</protein>
<dbReference type="Gene3D" id="2.30.110.10">
    <property type="entry name" value="Electron Transport, Fmn-binding Protein, Chain A"/>
    <property type="match status" value="1"/>
</dbReference>